<dbReference type="RefSeq" id="XP_001609568.1">
    <property type="nucleotide sequence ID" value="XM_001609518.1"/>
</dbReference>
<dbReference type="VEuPathDB" id="PiroplasmaDB:BBOV_II000400"/>
<dbReference type="KEGG" id="bbo:BBOV_II000400"/>
<reference evidence="5" key="3">
    <citation type="journal article" date="2021" name="Int. J. Parasitol.">
        <title>Comparative analysis of gene expression between Babesia bovis blood stages and kinetes allowed by improved genome annotation.</title>
        <authorList>
            <person name="Ueti M.W."/>
            <person name="Johnson W.C."/>
            <person name="Kappmeyer L.S."/>
            <person name="Herndon D.R."/>
            <person name="Mousel M.R."/>
            <person name="Reif K.E."/>
            <person name="Taus N.S."/>
            <person name="Ifeonu O.O."/>
            <person name="Silva J.C."/>
            <person name="Suarez C.E."/>
            <person name="Brayton K.A."/>
        </authorList>
    </citation>
    <scope>NUCLEOTIDE SEQUENCE [LARGE SCALE GENOMIC DNA]</scope>
</reference>
<organism evidence="4 5">
    <name type="scientific">Babesia bovis</name>
    <dbReference type="NCBI Taxonomy" id="5865"/>
    <lineage>
        <taxon>Eukaryota</taxon>
        <taxon>Sar</taxon>
        <taxon>Alveolata</taxon>
        <taxon>Apicomplexa</taxon>
        <taxon>Aconoidasida</taxon>
        <taxon>Piroplasmida</taxon>
        <taxon>Babesiidae</taxon>
        <taxon>Babesia</taxon>
    </lineage>
</organism>
<name>A7AST9_BABBO</name>
<keyword evidence="5" id="KW-1185">Reference proteome</keyword>
<comment type="caution">
    <text evidence="4">The sequence shown here is derived from an EMBL/GenBank/DDBJ whole genome shotgun (WGS) entry which is preliminary data.</text>
</comment>
<gene>
    <name evidence="4" type="ORF">BBOV_II000400</name>
</gene>
<evidence type="ECO:0000256" key="2">
    <source>
        <dbReference type="SAM" id="SignalP"/>
    </source>
</evidence>
<dbReference type="AlphaFoldDB" id="A7AST9"/>
<dbReference type="InParanoid" id="A7AST9"/>
<feature type="compositionally biased region" description="Polar residues" evidence="1">
    <location>
        <begin position="117"/>
        <end position="134"/>
    </location>
</feature>
<feature type="signal peptide" evidence="2">
    <location>
        <begin position="1"/>
        <end position="24"/>
    </location>
</feature>
<dbReference type="EMBL" id="AAXT01000003">
    <property type="protein sequence ID" value="EDO06000.1"/>
    <property type="molecule type" value="Genomic_DNA"/>
</dbReference>
<dbReference type="Proteomes" id="UP000002173">
    <property type="component" value="Unassembled WGS sequence"/>
</dbReference>
<keyword evidence="2" id="KW-0732">Signal</keyword>
<proteinExistence type="predicted"/>
<reference evidence="5" key="2">
    <citation type="journal article" date="2020" name="Data Brief">
        <title>Transcriptome dataset of Babesia bovis life stages within vertebrate and invertebrate hosts.</title>
        <authorList>
            <person name="Ueti M.W."/>
            <person name="Johnson W.C."/>
            <person name="Kappmeyer L.S."/>
            <person name="Herndon D.R."/>
            <person name="Mousel M.R."/>
            <person name="Reif K.E."/>
            <person name="Taus N.S."/>
            <person name="Ifeonu O.O."/>
            <person name="Silva J.C."/>
            <person name="Suarez C.E."/>
            <person name="Brayton K.A."/>
        </authorList>
    </citation>
    <scope>NUCLEOTIDE SEQUENCE [LARGE SCALE GENOMIC DNA]</scope>
</reference>
<feature type="domain" description="SmORF-like" evidence="3">
    <location>
        <begin position="122"/>
        <end position="183"/>
    </location>
</feature>
<dbReference type="InterPro" id="IPR056315">
    <property type="entry name" value="SmORF-like_dom_apicomplexa"/>
</dbReference>
<sequence length="235" mass="26852">MVSFNMLWKLCVIVAFGLSATVTATDVAKEQPKKESLDNRFPRKNEEPPMYSVEWYLLPEPENRACLLEKLPFDVAKDVPEDCDEPIDSAVEKRIRKFFSLRGLIFTSMSSYPGLDETNNVDQTTQGSLDSSFTNKEDEPSSKSQEVPKPESMDTEEETDTAGPPKFSVEWYLLPKPINRGSLRDKLPWEMRNAVPEDCNEPILPVVEKRIRKFFSLSEKEQILEHASSYGHQSI</sequence>
<dbReference type="GeneID" id="5477792"/>
<feature type="compositionally biased region" description="Basic and acidic residues" evidence="1">
    <location>
        <begin position="135"/>
        <end position="152"/>
    </location>
</feature>
<feature type="chain" id="PRO_5002706898" evidence="2">
    <location>
        <begin position="25"/>
        <end position="235"/>
    </location>
</feature>
<evidence type="ECO:0000313" key="5">
    <source>
        <dbReference type="Proteomes" id="UP000002173"/>
    </source>
</evidence>
<protein>
    <submittedName>
        <fullName evidence="4">SmORF</fullName>
    </submittedName>
</protein>
<reference evidence="4 5" key="1">
    <citation type="journal article" date="2007" name="PLoS Pathog.">
        <title>Genome sequence of Babesia bovis and comparative analysis of apicomplexan hemoprotozoa.</title>
        <authorList>
            <person name="Brayton K.A."/>
            <person name="Lau A.O.T."/>
            <person name="Herndon D.R."/>
            <person name="Hannick L."/>
            <person name="Kappmeyer L.S."/>
            <person name="Berens S.J."/>
            <person name="Bidwell S.L."/>
            <person name="Brown W.C."/>
            <person name="Crabtree J."/>
            <person name="Fadrosh D."/>
            <person name="Feldblum T."/>
            <person name="Forberger H.A."/>
            <person name="Haas B.J."/>
            <person name="Howell J.M."/>
            <person name="Khouri H."/>
            <person name="Koo H."/>
            <person name="Mann D.J."/>
            <person name="Norimine J."/>
            <person name="Paulsen I.T."/>
            <person name="Radune D."/>
            <person name="Ren Q."/>
            <person name="Smith R.K. Jr."/>
            <person name="Suarez C.E."/>
            <person name="White O."/>
            <person name="Wortman J.R."/>
            <person name="Knowles D.P. Jr."/>
            <person name="McElwain T.F."/>
            <person name="Nene V.M."/>
        </authorList>
    </citation>
    <scope>NUCLEOTIDE SEQUENCE [LARGE SCALE GENOMIC DNA]</scope>
    <source>
        <strain evidence="4">T2Bo</strain>
    </source>
</reference>
<evidence type="ECO:0000256" key="1">
    <source>
        <dbReference type="SAM" id="MobiDB-lite"/>
    </source>
</evidence>
<evidence type="ECO:0000259" key="3">
    <source>
        <dbReference type="Pfam" id="PF23503"/>
    </source>
</evidence>
<feature type="region of interest" description="Disordered" evidence="1">
    <location>
        <begin position="117"/>
        <end position="167"/>
    </location>
</feature>
<accession>A7AST9</accession>
<evidence type="ECO:0000313" key="4">
    <source>
        <dbReference type="EMBL" id="EDO06000.1"/>
    </source>
</evidence>
<dbReference type="Pfam" id="PF23503">
    <property type="entry name" value="Microp_apicomplexa_5"/>
    <property type="match status" value="2"/>
</dbReference>
<feature type="domain" description="SmORF-like" evidence="3">
    <location>
        <begin position="1"/>
        <end position="48"/>
    </location>
</feature>